<comment type="caution">
    <text evidence="2">The sequence shown here is derived from an EMBL/GenBank/DDBJ whole genome shotgun (WGS) entry which is preliminary data.</text>
</comment>
<dbReference type="InterPro" id="IPR002575">
    <property type="entry name" value="Aminoglycoside_PTrfase"/>
</dbReference>
<dbReference type="AlphaFoldDB" id="A0A077MEF0"/>
<accession>A0A077MEF0</accession>
<proteinExistence type="predicted"/>
<dbReference type="InterPro" id="IPR011009">
    <property type="entry name" value="Kinase-like_dom_sf"/>
</dbReference>
<organism evidence="2 3">
    <name type="scientific">Nostocoides jenkinsii Ben 74</name>
    <dbReference type="NCBI Taxonomy" id="1193518"/>
    <lineage>
        <taxon>Bacteria</taxon>
        <taxon>Bacillati</taxon>
        <taxon>Actinomycetota</taxon>
        <taxon>Actinomycetes</taxon>
        <taxon>Micrococcales</taxon>
        <taxon>Intrasporangiaceae</taxon>
        <taxon>Nostocoides</taxon>
    </lineage>
</organism>
<dbReference type="STRING" id="1193518.BN13_340013"/>
<dbReference type="SUPFAM" id="SSF56112">
    <property type="entry name" value="Protein kinase-like (PK-like)"/>
    <property type="match status" value="1"/>
</dbReference>
<feature type="domain" description="Aminoglycoside phosphotransferase" evidence="1">
    <location>
        <begin position="77"/>
        <end position="248"/>
    </location>
</feature>
<evidence type="ECO:0000313" key="3">
    <source>
        <dbReference type="Proteomes" id="UP000035720"/>
    </source>
</evidence>
<dbReference type="EMBL" id="CAJC01000144">
    <property type="protein sequence ID" value="CCI53298.1"/>
    <property type="molecule type" value="Genomic_DNA"/>
</dbReference>
<protein>
    <recommendedName>
        <fullName evidence="1">Aminoglycoside phosphotransferase domain-containing protein</fullName>
    </recommendedName>
</protein>
<evidence type="ECO:0000313" key="2">
    <source>
        <dbReference type="EMBL" id="CCI53298.1"/>
    </source>
</evidence>
<dbReference type="Pfam" id="PF01636">
    <property type="entry name" value="APH"/>
    <property type="match status" value="1"/>
</dbReference>
<reference evidence="2 3" key="1">
    <citation type="journal article" date="2013" name="ISME J.">
        <title>A metabolic model for members of the genus Tetrasphaera involved in enhanced biological phosphorus removal.</title>
        <authorList>
            <person name="Kristiansen R."/>
            <person name="Nguyen H.T.T."/>
            <person name="Saunders A.M."/>
            <person name="Nielsen J.L."/>
            <person name="Wimmer R."/>
            <person name="Le V.Q."/>
            <person name="McIlroy S.J."/>
            <person name="Petrovski S."/>
            <person name="Seviour R.J."/>
            <person name="Calteau A."/>
            <person name="Nielsen K.L."/>
            <person name="Nielsen P.H."/>
        </authorList>
    </citation>
    <scope>NUCLEOTIDE SEQUENCE [LARGE SCALE GENOMIC DNA]</scope>
    <source>
        <strain evidence="2 3">Ben 74</strain>
    </source>
</reference>
<gene>
    <name evidence="2" type="ORF">BN13_340013</name>
</gene>
<dbReference type="OrthoDB" id="101887at2"/>
<dbReference type="RefSeq" id="WP_048545530.1">
    <property type="nucleotide sequence ID" value="NZ_HF571038.1"/>
</dbReference>
<evidence type="ECO:0000259" key="1">
    <source>
        <dbReference type="Pfam" id="PF01636"/>
    </source>
</evidence>
<keyword evidence="3" id="KW-1185">Reference proteome</keyword>
<name>A0A077MEF0_9MICO</name>
<dbReference type="Proteomes" id="UP000035720">
    <property type="component" value="Unassembled WGS sequence"/>
</dbReference>
<sequence>MTAAEPDGDRSRDWPAIWRGEAWRAEATAWIEAELGRAAYRITGAIDQPRVRFWSTQLTVPTDRGRVWFKENNPAQSFEARLVDVLARLVPERVVTPIAIEPDRGWMLSQDQGATLREAATEGGDGWSRVLAEFGALQRELVPHRDDVLAAGLTRMSVAETPAYVERRLGELASLPAENLRSVGVEEAAAARAALPALVEACRELAASGIPESLQHNDLHDGNAFAGQPGRPLTFFDFGDALWSHPLAVVSVPVMSMCASLKASDDDPRVARAVDAYVENWTDVSPLRAVRALLPAAKRVAAVHRAVSWRRLLDDVPLAVVEPEWQDAESWYIRQA</sequence>